<keyword evidence="1" id="KW-0812">Transmembrane</keyword>
<protein>
    <submittedName>
        <fullName evidence="4">Dienelactone hydrolase family protein</fullName>
        <ecNumber evidence="4">3.1.-.-</ecNumber>
    </submittedName>
</protein>
<keyword evidence="4" id="KW-0378">Hydrolase</keyword>
<dbReference type="Proteomes" id="UP001357452">
    <property type="component" value="Unassembled WGS sequence"/>
</dbReference>
<evidence type="ECO:0000313" key="4">
    <source>
        <dbReference type="EMBL" id="MEE6187402.1"/>
    </source>
</evidence>
<feature type="domain" description="YqhI" evidence="3">
    <location>
        <begin position="2"/>
        <end position="35"/>
    </location>
</feature>
<keyword evidence="1" id="KW-1133">Transmembrane helix</keyword>
<dbReference type="InterPro" id="IPR057802">
    <property type="entry name" value="YqhI_dom"/>
</dbReference>
<evidence type="ECO:0000259" key="2">
    <source>
        <dbReference type="Pfam" id="PF01738"/>
    </source>
</evidence>
<accession>A0ABU7RHC0</accession>
<dbReference type="InterPro" id="IPR002925">
    <property type="entry name" value="Dienelactn_hydro"/>
</dbReference>
<keyword evidence="5" id="KW-1185">Reference proteome</keyword>
<evidence type="ECO:0000313" key="5">
    <source>
        <dbReference type="Proteomes" id="UP001357452"/>
    </source>
</evidence>
<dbReference type="Gene3D" id="3.40.50.1820">
    <property type="entry name" value="alpha/beta hydrolase"/>
    <property type="match status" value="1"/>
</dbReference>
<dbReference type="Pfam" id="PF01738">
    <property type="entry name" value="DLH"/>
    <property type="match status" value="1"/>
</dbReference>
<proteinExistence type="predicted"/>
<dbReference type="EMBL" id="JAZGLY010000004">
    <property type="protein sequence ID" value="MEE6187402.1"/>
    <property type="molecule type" value="Genomic_DNA"/>
</dbReference>
<feature type="transmembrane region" description="Helical" evidence="1">
    <location>
        <begin position="34"/>
        <end position="52"/>
    </location>
</feature>
<feature type="domain" description="Dienelactone hydrolase" evidence="2">
    <location>
        <begin position="84"/>
        <end position="293"/>
    </location>
</feature>
<dbReference type="Pfam" id="PF23678">
    <property type="entry name" value="YqhI"/>
    <property type="match status" value="1"/>
</dbReference>
<dbReference type="RefSeq" id="WP_330974810.1">
    <property type="nucleotide sequence ID" value="NZ_JAZGLY010000004.1"/>
</dbReference>
<evidence type="ECO:0000256" key="1">
    <source>
        <dbReference type="SAM" id="Phobius"/>
    </source>
</evidence>
<evidence type="ECO:0000259" key="3">
    <source>
        <dbReference type="Pfam" id="PF23678"/>
    </source>
</evidence>
<dbReference type="SUPFAM" id="SSF53474">
    <property type="entry name" value="alpha/beta-Hydrolases"/>
    <property type="match status" value="1"/>
</dbReference>
<dbReference type="PANTHER" id="PTHR46623:SF6">
    <property type="entry name" value="ALPHA_BETA-HYDROLASES SUPERFAMILY PROTEIN"/>
    <property type="match status" value="1"/>
</dbReference>
<dbReference type="PANTHER" id="PTHR46623">
    <property type="entry name" value="CARBOXYMETHYLENEBUTENOLIDASE-RELATED"/>
    <property type="match status" value="1"/>
</dbReference>
<comment type="caution">
    <text evidence="4">The sequence shown here is derived from an EMBL/GenBank/DDBJ whole genome shotgun (WGS) entry which is preliminary data.</text>
</comment>
<dbReference type="InterPro" id="IPR029058">
    <property type="entry name" value="AB_hydrolase_fold"/>
</dbReference>
<dbReference type="GO" id="GO:0016787">
    <property type="term" value="F:hydrolase activity"/>
    <property type="evidence" value="ECO:0007669"/>
    <property type="project" value="UniProtKB-KW"/>
</dbReference>
<gene>
    <name evidence="4" type="ORF">V2H41_08965</name>
</gene>
<name>A0ABU7RHC0_9BACT</name>
<dbReference type="InterPro" id="IPR051049">
    <property type="entry name" value="Dienelactone_hydrolase-like"/>
</dbReference>
<reference evidence="4 5" key="1">
    <citation type="submission" date="2024-01" db="EMBL/GenBank/DDBJ databases">
        <title>Niabella digestum sp. nov., isolated from waste digestion system.</title>
        <authorList>
            <person name="Zhang L."/>
        </authorList>
    </citation>
    <scope>NUCLEOTIDE SEQUENCE [LARGE SCALE GENOMIC DNA]</scope>
    <source>
        <strain evidence="4 5">A18</strain>
    </source>
</reference>
<dbReference type="EC" id="3.1.-.-" evidence="4"/>
<keyword evidence="1" id="KW-0472">Membrane</keyword>
<sequence>MADIKKEDIKQEVFDLYDDYAHNRIDRREFVQKLSLYAVGGLTVSSLMSFLMPDYKNRTQVKADDPRIQAEYITYASPKGAGTMKGLLCMPSDVKEKLAGVIVVHENRGLNPYIEDVARRTALAGFVALAPDALTPLGGYPGNDDEGRALQAKRNREEILEDFIAGYDYLKKHPKCTGRIGVVGFCFGGWVANMMAVRVPDLGAAVPFYGGQPKDEDVPKIKAPLLIHYAELDTRVNEGWPAYESALKAHNKEYTMYMYPKANHGFHNDTTPRYDKESAELAWKRTIDFFNQKLK</sequence>
<organism evidence="4 5">
    <name type="scientific">Niabella digestorum</name>
    <dbReference type="NCBI Taxonomy" id="3117701"/>
    <lineage>
        <taxon>Bacteria</taxon>
        <taxon>Pseudomonadati</taxon>
        <taxon>Bacteroidota</taxon>
        <taxon>Chitinophagia</taxon>
        <taxon>Chitinophagales</taxon>
        <taxon>Chitinophagaceae</taxon>
        <taxon>Niabella</taxon>
    </lineage>
</organism>